<evidence type="ECO:0000313" key="3">
    <source>
        <dbReference type="Proteomes" id="UP000593562"/>
    </source>
</evidence>
<dbReference type="AlphaFoldDB" id="A0A7J7CFJ6"/>
<proteinExistence type="predicted"/>
<evidence type="ECO:0000256" key="1">
    <source>
        <dbReference type="SAM" id="MobiDB-lite"/>
    </source>
</evidence>
<dbReference type="EMBL" id="JAAARO010000017">
    <property type="protein sequence ID" value="KAF5732909.1"/>
    <property type="molecule type" value="Genomic_DNA"/>
</dbReference>
<sequence length="210" mass="22680">MFCGVDGGRCSEVHSLRFREDSAVADRTTGSQDAVQRLRCEVQVRPTGPRVPSGGKPDVRANSALELTSESNGAPEAEGGDEGAERRVTAGGTTPSPIPSSSLLTWQTSGFVSIDIALSHVIKTQFSFLSSSLNIFVGENQLKKKLISPLFFFLALKLSTTIAIFANARSGYLKETGVPFFHVMKSDRILSTSLLHYNLLSHNKCTLFGL</sequence>
<dbReference type="Proteomes" id="UP000593562">
    <property type="component" value="Unassembled WGS sequence"/>
</dbReference>
<feature type="region of interest" description="Disordered" evidence="1">
    <location>
        <begin position="65"/>
        <end position="100"/>
    </location>
</feature>
<keyword evidence="3" id="KW-1185">Reference proteome</keyword>
<reference evidence="2 3" key="1">
    <citation type="journal article" date="2020" name="Nat. Commun.">
        <title>Genome of Tripterygium wilfordii and identification of cytochrome P450 involved in triptolide biosynthesis.</title>
        <authorList>
            <person name="Tu L."/>
            <person name="Su P."/>
            <person name="Zhang Z."/>
            <person name="Gao L."/>
            <person name="Wang J."/>
            <person name="Hu T."/>
            <person name="Zhou J."/>
            <person name="Zhang Y."/>
            <person name="Zhao Y."/>
            <person name="Liu Y."/>
            <person name="Song Y."/>
            <person name="Tong Y."/>
            <person name="Lu Y."/>
            <person name="Yang J."/>
            <person name="Xu C."/>
            <person name="Jia M."/>
            <person name="Peters R.J."/>
            <person name="Huang L."/>
            <person name="Gao W."/>
        </authorList>
    </citation>
    <scope>NUCLEOTIDE SEQUENCE [LARGE SCALE GENOMIC DNA]</scope>
    <source>
        <strain evidence="3">cv. XIE 37</strain>
        <tissue evidence="2">Leaf</tissue>
    </source>
</reference>
<accession>A0A7J7CFJ6</accession>
<comment type="caution">
    <text evidence="2">The sequence shown here is derived from an EMBL/GenBank/DDBJ whole genome shotgun (WGS) entry which is preliminary data.</text>
</comment>
<organism evidence="2 3">
    <name type="scientific">Tripterygium wilfordii</name>
    <name type="common">Thunder God vine</name>
    <dbReference type="NCBI Taxonomy" id="458696"/>
    <lineage>
        <taxon>Eukaryota</taxon>
        <taxon>Viridiplantae</taxon>
        <taxon>Streptophyta</taxon>
        <taxon>Embryophyta</taxon>
        <taxon>Tracheophyta</taxon>
        <taxon>Spermatophyta</taxon>
        <taxon>Magnoliopsida</taxon>
        <taxon>eudicotyledons</taxon>
        <taxon>Gunneridae</taxon>
        <taxon>Pentapetalae</taxon>
        <taxon>rosids</taxon>
        <taxon>fabids</taxon>
        <taxon>Celastrales</taxon>
        <taxon>Celastraceae</taxon>
        <taxon>Tripterygium</taxon>
    </lineage>
</organism>
<protein>
    <submittedName>
        <fullName evidence="2">Uncharacterized protein</fullName>
    </submittedName>
</protein>
<dbReference type="InParanoid" id="A0A7J7CFJ6"/>
<evidence type="ECO:0000313" key="2">
    <source>
        <dbReference type="EMBL" id="KAF5732909.1"/>
    </source>
</evidence>
<gene>
    <name evidence="2" type="ORF">HS088_TW17G00442</name>
</gene>
<name>A0A7J7CFJ6_TRIWF</name>